<dbReference type="Proteomes" id="UP001501570">
    <property type="component" value="Unassembled WGS sequence"/>
</dbReference>
<feature type="domain" description="AMP-dependent synthetase/ligase" evidence="1">
    <location>
        <begin position="24"/>
        <end position="361"/>
    </location>
</feature>
<accession>A0ABP9RSK2</accession>
<evidence type="ECO:0000313" key="3">
    <source>
        <dbReference type="EMBL" id="GAA5185404.1"/>
    </source>
</evidence>
<dbReference type="NCBIfam" id="TIGR01733">
    <property type="entry name" value="AA-adenyl-dom"/>
    <property type="match status" value="1"/>
</dbReference>
<comment type="caution">
    <text evidence="3">The sequence shown here is derived from an EMBL/GenBank/DDBJ whole genome shotgun (WGS) entry which is preliminary data.</text>
</comment>
<dbReference type="Gene3D" id="3.40.50.12780">
    <property type="entry name" value="N-terminal domain of ligase-like"/>
    <property type="match status" value="1"/>
</dbReference>
<dbReference type="InterPro" id="IPR045851">
    <property type="entry name" value="AMP-bd_C_sf"/>
</dbReference>
<evidence type="ECO:0000313" key="4">
    <source>
        <dbReference type="Proteomes" id="UP001501570"/>
    </source>
</evidence>
<dbReference type="Pfam" id="PF00501">
    <property type="entry name" value="AMP-binding"/>
    <property type="match status" value="1"/>
</dbReference>
<dbReference type="PANTHER" id="PTHR45527:SF1">
    <property type="entry name" value="FATTY ACID SYNTHASE"/>
    <property type="match status" value="1"/>
</dbReference>
<evidence type="ECO:0000259" key="1">
    <source>
        <dbReference type="Pfam" id="PF00501"/>
    </source>
</evidence>
<dbReference type="InterPro" id="IPR042099">
    <property type="entry name" value="ANL_N_sf"/>
</dbReference>
<dbReference type="SUPFAM" id="SSF56801">
    <property type="entry name" value="Acetyl-CoA synthetase-like"/>
    <property type="match status" value="1"/>
</dbReference>
<dbReference type="PANTHER" id="PTHR45527">
    <property type="entry name" value="NONRIBOSOMAL PEPTIDE SYNTHETASE"/>
    <property type="match status" value="1"/>
</dbReference>
<dbReference type="RefSeq" id="WP_345629880.1">
    <property type="nucleotide sequence ID" value="NZ_BAABJQ010000007.1"/>
</dbReference>
<dbReference type="PROSITE" id="PS00455">
    <property type="entry name" value="AMP_BINDING"/>
    <property type="match status" value="1"/>
</dbReference>
<organism evidence="3 4">
    <name type="scientific">Rugosimonospora acidiphila</name>
    <dbReference type="NCBI Taxonomy" id="556531"/>
    <lineage>
        <taxon>Bacteria</taxon>
        <taxon>Bacillati</taxon>
        <taxon>Actinomycetota</taxon>
        <taxon>Actinomycetes</taxon>
        <taxon>Micromonosporales</taxon>
        <taxon>Micromonosporaceae</taxon>
        <taxon>Rugosimonospora</taxon>
    </lineage>
</organism>
<feature type="domain" description="AMP-binding enzyme C-terminal" evidence="2">
    <location>
        <begin position="415"/>
        <end position="487"/>
    </location>
</feature>
<evidence type="ECO:0000259" key="2">
    <source>
        <dbReference type="Pfam" id="PF13193"/>
    </source>
</evidence>
<protein>
    <submittedName>
        <fullName evidence="3">D-alanine--poly(Phosphoribitol) ligase</fullName>
    </submittedName>
</protein>
<dbReference type="GO" id="GO:0016874">
    <property type="term" value="F:ligase activity"/>
    <property type="evidence" value="ECO:0007669"/>
    <property type="project" value="UniProtKB-KW"/>
</dbReference>
<sequence>MSEPRNAYDWFARSADACGDGCHALEVAGERLTYAELRGLAERLAARLIAVNGGSAPRRVGLLAGRSVVAYAGYLAVLRAGAAVVPLNPEHPASRIRSIVDAAGIDLVLADTAGAGAGLGVPELVADAYQAGGGSVASPRFRDADPDDIAYIIFTSGSTGVPKGVPITHGNLGAYLGQLASRYEIGPGSRVSGNFDLTFDGSVHDLFVTWAGGGTLVVPQRAQLLSPVQAVNTLRLSHWFSVPSLISFAARLGTLGPGSMPTLKWSLFGGEAVTLEAARQWHNAAPGSRLEVLYGPTELTIACAAYRLAADPADWPHTPNGTVPIGTCLPALEFVLLDEDGTEADRGELCVRGPQRFGGYLDPANDPGHFRPADGTADHWYRTGDRVAWHDGVLVHLGRTDHQVKVRGHRIELGEVEAALRRLPGVRDAIVLAVPAAGGELELAAAVTGRECLPERLYAALGDDLPSYLLPRRITVLDQLPLNANGKIDRSSLRVELARSR</sequence>
<keyword evidence="4" id="KW-1185">Reference proteome</keyword>
<dbReference type="InterPro" id="IPR010071">
    <property type="entry name" value="AA_adenyl_dom"/>
</dbReference>
<name>A0ABP9RSK2_9ACTN</name>
<dbReference type="InterPro" id="IPR020845">
    <property type="entry name" value="AMP-binding_CS"/>
</dbReference>
<dbReference type="EMBL" id="BAABJQ010000007">
    <property type="protein sequence ID" value="GAA5185404.1"/>
    <property type="molecule type" value="Genomic_DNA"/>
</dbReference>
<dbReference type="Gene3D" id="3.30.300.30">
    <property type="match status" value="1"/>
</dbReference>
<proteinExistence type="predicted"/>
<dbReference type="InterPro" id="IPR025110">
    <property type="entry name" value="AMP-bd_C"/>
</dbReference>
<reference evidence="4" key="1">
    <citation type="journal article" date="2019" name="Int. J. Syst. Evol. Microbiol.">
        <title>The Global Catalogue of Microorganisms (GCM) 10K type strain sequencing project: providing services to taxonomists for standard genome sequencing and annotation.</title>
        <authorList>
            <consortium name="The Broad Institute Genomics Platform"/>
            <consortium name="The Broad Institute Genome Sequencing Center for Infectious Disease"/>
            <person name="Wu L."/>
            <person name="Ma J."/>
        </authorList>
    </citation>
    <scope>NUCLEOTIDE SEQUENCE [LARGE SCALE GENOMIC DNA]</scope>
    <source>
        <strain evidence="4">JCM 18304</strain>
    </source>
</reference>
<dbReference type="Pfam" id="PF13193">
    <property type="entry name" value="AMP-binding_C"/>
    <property type="match status" value="1"/>
</dbReference>
<gene>
    <name evidence="3" type="ORF">GCM10023322_29330</name>
</gene>
<dbReference type="InterPro" id="IPR000873">
    <property type="entry name" value="AMP-dep_synth/lig_dom"/>
</dbReference>
<keyword evidence="3" id="KW-0436">Ligase</keyword>